<dbReference type="PANTHER" id="PTHR35788">
    <property type="entry name" value="EXPORTED PROTEIN-RELATED"/>
    <property type="match status" value="1"/>
</dbReference>
<feature type="region of interest" description="Disordered" evidence="1">
    <location>
        <begin position="335"/>
        <end position="438"/>
    </location>
</feature>
<feature type="compositionally biased region" description="Low complexity" evidence="1">
    <location>
        <begin position="422"/>
        <end position="431"/>
    </location>
</feature>
<dbReference type="Pfam" id="PF04294">
    <property type="entry name" value="VanW"/>
    <property type="match status" value="1"/>
</dbReference>
<keyword evidence="4" id="KW-1185">Reference proteome</keyword>
<dbReference type="RefSeq" id="WP_212531644.1">
    <property type="nucleotide sequence ID" value="NZ_JAGSOG010000186.1"/>
</dbReference>
<evidence type="ECO:0000256" key="1">
    <source>
        <dbReference type="SAM" id="MobiDB-lite"/>
    </source>
</evidence>
<dbReference type="EMBL" id="JAGSOG010000186">
    <property type="protein sequence ID" value="MBR7837175.1"/>
    <property type="molecule type" value="Genomic_DNA"/>
</dbReference>
<feature type="non-terminal residue" evidence="3">
    <location>
        <position position="1"/>
    </location>
</feature>
<accession>A0A941ET94</accession>
<name>A0A941ET94_9ACTN</name>
<proteinExistence type="predicted"/>
<gene>
    <name evidence="3" type="ORF">KDL01_28115</name>
</gene>
<sequence>GYPGPPPAQPGYAPPPAAPAPAGPVVPPQGSPAPGSPLRVVSEAEATARLRIMLPTTMPTPSTALRPQAVWEDTHEADVSTAAPFAQTTASPASPSTLPSQLAAMTTATMVIPLPPSLRPGSGLLTTTLPPDQAAQANAARIGGAFRDTIEEIFGVDLDTVDPAELGLAPRRPVAPAAPASSQAAAGYDADYESGGYDSGYDSGSDLGRHADELAAQAFPPIPPSPWAEPSHDLTPTVSFPRPVPAEVFGGAYGVPTQQAPLPVAANRLAPFGRPADPADPARHALALRYLGGIFHDSSGESSYLDPEEVDHGWIPSALGAVPPDAPTEQLARIPAEFDPAPTTRIAVPPRPRPQPQPVASAAAAPPAPAPAPAAPPAPTDTGSGRGRSGGRSAHGSRATGSTPAARTAHSERAGARRRKSAAPATSPASTDRIDTADKADKAAASAKSRARALTIAGLCVAAFALLYGVALLMSGNVVGGAIPKGTVVEGVPIGGLSPTAARAKLESTLGAAATQPLELLVGQTPATIDPAKSGLSFDVDATLSEAESQRTNPFTIIPALFGVHHDLTPVTDVDSAALTKALNIIAASYNTPLVEGKITFSDGQPVVTAPKEGRGFDVPTAVTAISSGYLQVGGAIELPVSSLEPLASPEALQVALEQYARPAVSAPITLDTGGVSTVLTQTQIGNVLSISPNADGTMVPTVDGAKLRADLNPAAFALEKPGADAAYTIENGTPQLVPERDGTGFAPQALASALSGVLTSAAPREATLQPGALPPAFTTAEAQALGVTSVLGSATLPVPDAADRAVDTQRATDLVMGSVVAPGATWSFDKTVGAPTAANGFSETDAAEAKAQGVDLSGGDDLVATAVFDAAFRSGLGDTVHHPNAAYFSSYPVGLDAAVVWPGTDLQWTNTSGHPVYLYASYGSGQLTVAVLGQPAYDQVSVTVSGRTSPVQAGSDPRSGCPAQAGSEGFQVIVTRVLLRGGAQVGTEQYHVTYVPFAGTVCGSTGTGSTASPGSTAGSGGSDTSGSGSSSSAPKSGGTGGSSQQPPASSPSPSAPAPAPSSTPGALGGLLH</sequence>
<feature type="compositionally biased region" description="Pro residues" evidence="1">
    <location>
        <begin position="1049"/>
        <end position="1062"/>
    </location>
</feature>
<dbReference type="Pfam" id="PF12229">
    <property type="entry name" value="PG_binding_4"/>
    <property type="match status" value="1"/>
</dbReference>
<feature type="compositionally biased region" description="Pro residues" evidence="1">
    <location>
        <begin position="1"/>
        <end position="35"/>
    </location>
</feature>
<feature type="region of interest" description="Disordered" evidence="1">
    <location>
        <begin position="1"/>
        <end position="41"/>
    </location>
</feature>
<evidence type="ECO:0000313" key="4">
    <source>
        <dbReference type="Proteomes" id="UP000675781"/>
    </source>
</evidence>
<feature type="compositionally biased region" description="Low complexity" evidence="1">
    <location>
        <begin position="1025"/>
        <end position="1048"/>
    </location>
</feature>
<organism evidence="3 4">
    <name type="scientific">Actinospica durhamensis</name>
    <dbReference type="NCBI Taxonomy" id="1508375"/>
    <lineage>
        <taxon>Bacteria</taxon>
        <taxon>Bacillati</taxon>
        <taxon>Actinomycetota</taxon>
        <taxon>Actinomycetes</taxon>
        <taxon>Catenulisporales</taxon>
        <taxon>Actinospicaceae</taxon>
        <taxon>Actinospica</taxon>
    </lineage>
</organism>
<feature type="compositionally biased region" description="Pro residues" evidence="1">
    <location>
        <begin position="366"/>
        <end position="379"/>
    </location>
</feature>
<feature type="region of interest" description="Disordered" evidence="1">
    <location>
        <begin position="1007"/>
        <end position="1073"/>
    </location>
</feature>
<feature type="compositionally biased region" description="Low complexity" evidence="1">
    <location>
        <begin position="391"/>
        <end position="402"/>
    </location>
</feature>
<feature type="domain" description="YoaR-like putative peptidoglycan binding" evidence="2">
    <location>
        <begin position="528"/>
        <end position="628"/>
    </location>
</feature>
<protein>
    <submittedName>
        <fullName evidence="3">VanW family protein</fullName>
    </submittedName>
</protein>
<evidence type="ECO:0000313" key="3">
    <source>
        <dbReference type="EMBL" id="MBR7837175.1"/>
    </source>
</evidence>
<dbReference type="InterPro" id="IPR052913">
    <property type="entry name" value="Glycopeptide_resist_protein"/>
</dbReference>
<dbReference type="Proteomes" id="UP000675781">
    <property type="component" value="Unassembled WGS sequence"/>
</dbReference>
<comment type="caution">
    <text evidence="3">The sequence shown here is derived from an EMBL/GenBank/DDBJ whole genome shotgun (WGS) entry which is preliminary data.</text>
</comment>
<feature type="compositionally biased region" description="Low complexity" evidence="1">
    <location>
        <begin position="1007"/>
        <end position="1017"/>
    </location>
</feature>
<dbReference type="AlphaFoldDB" id="A0A941ET94"/>
<dbReference type="InterPro" id="IPR022029">
    <property type="entry name" value="YoaR-like_PG-bd"/>
</dbReference>
<evidence type="ECO:0000259" key="2">
    <source>
        <dbReference type="Pfam" id="PF12229"/>
    </source>
</evidence>
<dbReference type="InterPro" id="IPR007391">
    <property type="entry name" value="Vancomycin_resist_VanW"/>
</dbReference>
<reference evidence="3" key="1">
    <citation type="submission" date="2021-04" db="EMBL/GenBank/DDBJ databases">
        <title>Genome based classification of Actinospica acidithermotolerans sp. nov., an actinobacterium isolated from an Indonesian hot spring.</title>
        <authorList>
            <person name="Kusuma A.B."/>
            <person name="Putra K.E."/>
            <person name="Nafisah S."/>
            <person name="Loh J."/>
            <person name="Nouioui I."/>
            <person name="Goodfellow M."/>
        </authorList>
    </citation>
    <scope>NUCLEOTIDE SEQUENCE</scope>
    <source>
        <strain evidence="3">CSCA 57</strain>
    </source>
</reference>
<dbReference type="PANTHER" id="PTHR35788:SF1">
    <property type="entry name" value="EXPORTED PROTEIN"/>
    <property type="match status" value="1"/>
</dbReference>